<dbReference type="OrthoDB" id="10018489at2759"/>
<dbReference type="GeneID" id="8238870"/>
<evidence type="ECO:0000259" key="3">
    <source>
        <dbReference type="PROSITE" id="PS50157"/>
    </source>
</evidence>
<proteinExistence type="predicted"/>
<accession>E0VA45</accession>
<dbReference type="Proteomes" id="UP000009046">
    <property type="component" value="Unassembled WGS sequence"/>
</dbReference>
<dbReference type="PANTHER" id="PTHR33936">
    <property type="entry name" value="PROTEIN CBG17840"/>
    <property type="match status" value="1"/>
</dbReference>
<evidence type="ECO:0000256" key="1">
    <source>
        <dbReference type="PROSITE-ProRule" id="PRU00042"/>
    </source>
</evidence>
<dbReference type="EMBL" id="DS235004">
    <property type="protein sequence ID" value="EEB10251.1"/>
    <property type="molecule type" value="Genomic_DNA"/>
</dbReference>
<keyword evidence="1" id="KW-0862">Zinc</keyword>
<dbReference type="STRING" id="121224.E0VA45"/>
<feature type="region of interest" description="Disordered" evidence="2">
    <location>
        <begin position="295"/>
        <end position="323"/>
    </location>
</feature>
<dbReference type="CTD" id="8238870"/>
<dbReference type="AlphaFoldDB" id="E0VA45"/>
<dbReference type="SMART" id="SM00355">
    <property type="entry name" value="ZnF_C2H2"/>
    <property type="match status" value="2"/>
</dbReference>
<reference evidence="4" key="2">
    <citation type="submission" date="2007-04" db="EMBL/GenBank/DDBJ databases">
        <title>The genome of the human body louse.</title>
        <authorList>
            <consortium name="The Human Body Louse Genome Consortium"/>
            <person name="Kirkness E."/>
            <person name="Walenz B."/>
            <person name="Hass B."/>
            <person name="Bruggner R."/>
            <person name="Strausberg R."/>
        </authorList>
    </citation>
    <scope>NUCLEOTIDE SEQUENCE</scope>
    <source>
        <strain evidence="4">USDA</strain>
    </source>
</reference>
<gene>
    <name evidence="5" type="primary">8238870</name>
    <name evidence="4" type="ORF">Phum_PHUM026760</name>
</gene>
<dbReference type="EnsemblMetazoa" id="PHUM026760-RA">
    <property type="protein sequence ID" value="PHUM026760-PA"/>
    <property type="gene ID" value="PHUM026760"/>
</dbReference>
<reference evidence="4" key="1">
    <citation type="submission" date="2007-04" db="EMBL/GenBank/DDBJ databases">
        <title>Annotation of Pediculus humanus corporis strain USDA.</title>
        <authorList>
            <person name="Kirkness E."/>
            <person name="Hannick L."/>
            <person name="Hass B."/>
            <person name="Bruggner R."/>
            <person name="Lawson D."/>
            <person name="Bidwell S."/>
            <person name="Joardar V."/>
            <person name="Caler E."/>
            <person name="Walenz B."/>
            <person name="Inman J."/>
            <person name="Schobel S."/>
            <person name="Galinsky K."/>
            <person name="Amedeo P."/>
            <person name="Strausberg R."/>
        </authorList>
    </citation>
    <scope>NUCLEOTIDE SEQUENCE</scope>
    <source>
        <strain evidence="4">USDA</strain>
    </source>
</reference>
<sequence>MEDHVGYSLGEDDIKKEEVDMDIKVSSPAINCNEVSRLQCHVCYKIMGHRSSLYKHLKYVHKIEPAHRLPISCREKDCYQSFTFIDPFRRHLAEQHGFNIVVEKYVFQSMSDFFSWKKVTEQEENLRFIVSTGPRNSKGGKTHYYRCQKNGAYKPEIKKRLQSDDRDSIYNVSTTHCISSMFVFEEPDSVTVEFCRTHYGHDVNQKDGKAKYDPFPNSRTVINESHLNYETIDSFSKLESLLSKNDRTALVTILRENQHLLEETELFYENEQDIILKIPYNILKKLVEEGLDKFDKSDDDDDDDNNYNEQIVTGSAHGFEDGDLSCDESTVEKLDEEVENEDSTILKSLGNGVFLDPTSNKRLKLDFKEKKQYSGGSNETESRRKDTGKNTMLVKEYLNEYDEKVYILEPLKEEETVVQKREKILSQLQGILMLVNSENDTEILDDIQNHLSKYALPE</sequence>
<evidence type="ECO:0000256" key="2">
    <source>
        <dbReference type="SAM" id="MobiDB-lite"/>
    </source>
</evidence>
<dbReference type="InterPro" id="IPR013087">
    <property type="entry name" value="Znf_C2H2_type"/>
</dbReference>
<dbReference type="RefSeq" id="XP_002422989.1">
    <property type="nucleotide sequence ID" value="XM_002422944.1"/>
</dbReference>
<feature type="compositionally biased region" description="Acidic residues" evidence="2">
    <location>
        <begin position="297"/>
        <end position="306"/>
    </location>
</feature>
<feature type="domain" description="C2H2-type" evidence="3">
    <location>
        <begin position="38"/>
        <end position="66"/>
    </location>
</feature>
<protein>
    <recommendedName>
        <fullName evidence="3">C2H2-type domain-containing protein</fullName>
    </recommendedName>
</protein>
<dbReference type="VEuPathDB" id="VectorBase:PHUM026760"/>
<organism>
    <name type="scientific">Pediculus humanus subsp. corporis</name>
    <name type="common">Body louse</name>
    <dbReference type="NCBI Taxonomy" id="121224"/>
    <lineage>
        <taxon>Eukaryota</taxon>
        <taxon>Metazoa</taxon>
        <taxon>Ecdysozoa</taxon>
        <taxon>Arthropoda</taxon>
        <taxon>Hexapoda</taxon>
        <taxon>Insecta</taxon>
        <taxon>Pterygota</taxon>
        <taxon>Neoptera</taxon>
        <taxon>Paraneoptera</taxon>
        <taxon>Psocodea</taxon>
        <taxon>Troctomorpha</taxon>
        <taxon>Phthiraptera</taxon>
        <taxon>Anoplura</taxon>
        <taxon>Pediculidae</taxon>
        <taxon>Pediculus</taxon>
    </lineage>
</organism>
<dbReference type="PROSITE" id="PS00028">
    <property type="entry name" value="ZINC_FINGER_C2H2_1"/>
    <property type="match status" value="2"/>
</dbReference>
<dbReference type="PANTHER" id="PTHR33936:SF1">
    <property type="entry name" value="PROTEIN CBG06911"/>
    <property type="match status" value="1"/>
</dbReference>
<dbReference type="InParanoid" id="E0VA45"/>
<dbReference type="InterPro" id="IPR052797">
    <property type="entry name" value="RegFact_GeneExpr_CellDeath"/>
</dbReference>
<evidence type="ECO:0000313" key="6">
    <source>
        <dbReference type="Proteomes" id="UP000009046"/>
    </source>
</evidence>
<evidence type="ECO:0000313" key="4">
    <source>
        <dbReference type="EMBL" id="EEB10251.1"/>
    </source>
</evidence>
<evidence type="ECO:0000313" key="5">
    <source>
        <dbReference type="EnsemblMetazoa" id="PHUM026760-PA"/>
    </source>
</evidence>
<dbReference type="KEGG" id="phu:Phum_PHUM026760"/>
<dbReference type="HOGENOM" id="CLU_597600_0_0_1"/>
<name>E0VA45_PEDHC</name>
<keyword evidence="1" id="KW-0479">Metal-binding</keyword>
<dbReference type="EMBL" id="AAZO01000326">
    <property type="status" value="NOT_ANNOTATED_CDS"/>
    <property type="molecule type" value="Genomic_DNA"/>
</dbReference>
<reference evidence="5" key="3">
    <citation type="submission" date="2020-05" db="UniProtKB">
        <authorList>
            <consortium name="EnsemblMetazoa"/>
        </authorList>
    </citation>
    <scope>IDENTIFICATION</scope>
    <source>
        <strain evidence="5">USDA</strain>
    </source>
</reference>
<keyword evidence="6" id="KW-1185">Reference proteome</keyword>
<dbReference type="PROSITE" id="PS50157">
    <property type="entry name" value="ZINC_FINGER_C2H2_2"/>
    <property type="match status" value="1"/>
</dbReference>
<dbReference type="GO" id="GO:0008270">
    <property type="term" value="F:zinc ion binding"/>
    <property type="evidence" value="ECO:0007669"/>
    <property type="project" value="UniProtKB-KW"/>
</dbReference>
<keyword evidence="1" id="KW-0863">Zinc-finger</keyword>